<protein>
    <recommendedName>
        <fullName evidence="3">Small CPxCG-related zinc finger protein</fullName>
    </recommendedName>
</protein>
<dbReference type="AlphaFoldDB" id="A0A1I5SG28"/>
<proteinExistence type="predicted"/>
<gene>
    <name evidence="1" type="ORF">SAMN05216277_10693</name>
</gene>
<evidence type="ECO:0000313" key="1">
    <source>
        <dbReference type="EMBL" id="SFP69457.1"/>
    </source>
</evidence>
<evidence type="ECO:0008006" key="3">
    <source>
        <dbReference type="Google" id="ProtNLM"/>
    </source>
</evidence>
<sequence>MLDAEFEVCSECGNLHMEGSPAPARVDECAVCGGRTEAVELDDIVGL</sequence>
<keyword evidence="2" id="KW-1185">Reference proteome</keyword>
<dbReference type="RefSeq" id="WP_166623264.1">
    <property type="nucleotide sequence ID" value="NZ_FOXI01000006.1"/>
</dbReference>
<name>A0A1I5SG28_9EURY</name>
<dbReference type="Proteomes" id="UP000183769">
    <property type="component" value="Unassembled WGS sequence"/>
</dbReference>
<accession>A0A1I5SG28</accession>
<reference evidence="2" key="1">
    <citation type="submission" date="2016-10" db="EMBL/GenBank/DDBJ databases">
        <authorList>
            <person name="Varghese N."/>
            <person name="Submissions S."/>
        </authorList>
    </citation>
    <scope>NUCLEOTIDE SEQUENCE [LARGE SCALE GENOMIC DNA]</scope>
    <source>
        <strain evidence="2">CGMCC 1.10329</strain>
    </source>
</reference>
<evidence type="ECO:0000313" key="2">
    <source>
        <dbReference type="Proteomes" id="UP000183769"/>
    </source>
</evidence>
<dbReference type="OrthoDB" id="311078at2157"/>
<dbReference type="EMBL" id="FOXI01000006">
    <property type="protein sequence ID" value="SFP69457.1"/>
    <property type="molecule type" value="Genomic_DNA"/>
</dbReference>
<organism evidence="1 2">
    <name type="scientific">Halolamina pelagica</name>
    <dbReference type="NCBI Taxonomy" id="699431"/>
    <lineage>
        <taxon>Archaea</taxon>
        <taxon>Methanobacteriati</taxon>
        <taxon>Methanobacteriota</taxon>
        <taxon>Stenosarchaea group</taxon>
        <taxon>Halobacteria</taxon>
        <taxon>Halobacteriales</taxon>
        <taxon>Haloferacaceae</taxon>
    </lineage>
</organism>